<dbReference type="Gene3D" id="2.40.70.10">
    <property type="entry name" value="Acid Proteases"/>
    <property type="match status" value="1"/>
</dbReference>
<comment type="caution">
    <text evidence="1">The sequence shown here is derived from an EMBL/GenBank/DDBJ whole genome shotgun (WGS) entry which is preliminary data.</text>
</comment>
<keyword evidence="1" id="KW-0645">Protease</keyword>
<protein>
    <submittedName>
        <fullName evidence="1">Eukaryotic aspartyl protease family protein</fullName>
    </submittedName>
</protein>
<accession>A0A5A7QGM7</accession>
<keyword evidence="1" id="KW-0378">Hydrolase</keyword>
<dbReference type="EMBL" id="BKCP01006959">
    <property type="protein sequence ID" value="GER44489.1"/>
    <property type="molecule type" value="Genomic_DNA"/>
</dbReference>
<dbReference type="Proteomes" id="UP000325081">
    <property type="component" value="Unassembled WGS sequence"/>
</dbReference>
<dbReference type="InterPro" id="IPR021109">
    <property type="entry name" value="Peptidase_aspartic_dom_sf"/>
</dbReference>
<keyword evidence="3" id="KW-1185">Reference proteome</keyword>
<evidence type="ECO:0000313" key="1">
    <source>
        <dbReference type="EMBL" id="GER44489.1"/>
    </source>
</evidence>
<dbReference type="GO" id="GO:0006508">
    <property type="term" value="P:proteolysis"/>
    <property type="evidence" value="ECO:0007669"/>
    <property type="project" value="UniProtKB-KW"/>
</dbReference>
<dbReference type="EMBL" id="BKCP01007323">
    <property type="protein sequence ID" value="GER45813.1"/>
    <property type="molecule type" value="Genomic_DNA"/>
</dbReference>
<dbReference type="OrthoDB" id="2747330at2759"/>
<organism evidence="1 3">
    <name type="scientific">Striga asiatica</name>
    <name type="common">Asiatic witchweed</name>
    <name type="synonym">Buchnera asiatica</name>
    <dbReference type="NCBI Taxonomy" id="4170"/>
    <lineage>
        <taxon>Eukaryota</taxon>
        <taxon>Viridiplantae</taxon>
        <taxon>Streptophyta</taxon>
        <taxon>Embryophyta</taxon>
        <taxon>Tracheophyta</taxon>
        <taxon>Spermatophyta</taxon>
        <taxon>Magnoliopsida</taxon>
        <taxon>eudicotyledons</taxon>
        <taxon>Gunneridae</taxon>
        <taxon>Pentapetalae</taxon>
        <taxon>asterids</taxon>
        <taxon>lamiids</taxon>
        <taxon>Lamiales</taxon>
        <taxon>Orobanchaceae</taxon>
        <taxon>Buchnereae</taxon>
        <taxon>Striga</taxon>
    </lineage>
</organism>
<proteinExistence type="predicted"/>
<sequence>MSLLVRIIGNKQSRHIKLKNQDIDNKPIASPLVKAKHISDSLKTKSVLEASKSTCSLFLRETGDDHGRVYNGMYQRHMHVKVYLDASGTLFVVNKLIVWLAFIGRNYCPSFSVILANTQQNTYEVVFDAAGKRVGFRPNRCP</sequence>
<name>A0A5A7QGM7_STRAF</name>
<dbReference type="GO" id="GO:0008233">
    <property type="term" value="F:peptidase activity"/>
    <property type="evidence" value="ECO:0007669"/>
    <property type="project" value="UniProtKB-KW"/>
</dbReference>
<evidence type="ECO:0000313" key="2">
    <source>
        <dbReference type="EMBL" id="GER45813.1"/>
    </source>
</evidence>
<evidence type="ECO:0000313" key="3">
    <source>
        <dbReference type="Proteomes" id="UP000325081"/>
    </source>
</evidence>
<reference evidence="1" key="2">
    <citation type="journal article" date="2019" name="Curr. Biol.">
        <title>Genome Sequence of Striga asiatica Provides Insight into the Evolution of Plant Parasitism.</title>
        <authorList>
            <person name="Yoshida S."/>
            <person name="Kim S."/>
            <person name="Wafula E.K."/>
            <person name="Tanskanen J."/>
            <person name="Kim Y."/>
            <person name="Honaas L."/>
            <person name="Yang Z."/>
            <person name="Spallek T."/>
            <person name="Conn C.E."/>
            <person name="Ichihashi Y."/>
            <person name="Cheong K."/>
            <person name="Cui S."/>
            <person name="Der J.P."/>
            <person name="Gundlach H."/>
            <person name="Jiao Y."/>
            <person name="Hori C."/>
            <person name="Ishida J.K."/>
            <person name="Kasahara H."/>
            <person name="Kiba T."/>
            <person name="Kim M."/>
            <person name="Koo N."/>
            <person name="Laohavisit A."/>
            <person name="Lee Y."/>
            <person name="Lumba S."/>
            <person name="Mccourt P."/>
            <person name="Mortimer J.C."/>
            <person name="Mutuku J.M."/>
            <person name="Nomura T."/>
            <person name="Sasaki-sekimoto Y."/>
            <person name="Seto Y."/>
            <person name="Wang Y."/>
            <person name="Wakatake T."/>
            <person name="Sakakibara H."/>
            <person name="Demura T."/>
            <person name="Yamaguchi S."/>
            <person name="Yoneyama K."/>
            <person name="Manabe R."/>
            <person name="Nelson D.C."/>
            <person name="Schulman A.H."/>
            <person name="Timko M.P."/>
            <person name="Depamphilis C.W."/>
            <person name="Choi D."/>
            <person name="Shirasu K."/>
        </authorList>
    </citation>
    <scope>NUCLEOTIDE SEQUENCE [LARGE SCALE GENOMIC DNA]</scope>
    <source>
        <strain evidence="1">UVA1</strain>
    </source>
</reference>
<dbReference type="SUPFAM" id="SSF50630">
    <property type="entry name" value="Acid proteases"/>
    <property type="match status" value="1"/>
</dbReference>
<reference evidence="3" key="1">
    <citation type="journal article" date="2019" name="Curr. Biol.">
        <title>Genome Sequence of Striga asiatica Provides Insight into the Evolution of Plant Parasitism.</title>
        <authorList>
            <person name="Yoshida S."/>
            <person name="Kim S."/>
            <person name="Wafula E.K."/>
            <person name="Tanskanen J."/>
            <person name="Kim Y.M."/>
            <person name="Honaas L."/>
            <person name="Yang Z."/>
            <person name="Spallek T."/>
            <person name="Conn C.E."/>
            <person name="Ichihashi Y."/>
            <person name="Cheong K."/>
            <person name="Cui S."/>
            <person name="Der J.P."/>
            <person name="Gundlach H."/>
            <person name="Jiao Y."/>
            <person name="Hori C."/>
            <person name="Ishida J.K."/>
            <person name="Kasahara H."/>
            <person name="Kiba T."/>
            <person name="Kim M.S."/>
            <person name="Koo N."/>
            <person name="Laohavisit A."/>
            <person name="Lee Y.H."/>
            <person name="Lumba S."/>
            <person name="McCourt P."/>
            <person name="Mortimer J.C."/>
            <person name="Mutuku J.M."/>
            <person name="Nomura T."/>
            <person name="Sasaki-Sekimoto Y."/>
            <person name="Seto Y."/>
            <person name="Wang Y."/>
            <person name="Wakatake T."/>
            <person name="Sakakibara H."/>
            <person name="Demura T."/>
            <person name="Yamaguchi S."/>
            <person name="Yoneyama K."/>
            <person name="Manabe R.I."/>
            <person name="Nelson D.C."/>
            <person name="Schulman A.H."/>
            <person name="Timko M.P."/>
            <person name="dePamphilis C.W."/>
            <person name="Choi D."/>
            <person name="Shirasu K."/>
        </authorList>
    </citation>
    <scope>NUCLEOTIDE SEQUENCE [LARGE SCALE GENOMIC DNA]</scope>
    <source>
        <strain evidence="3">cv. UVA1</strain>
    </source>
</reference>
<gene>
    <name evidence="1" type="ORF">STAS_21391</name>
    <name evidence="2" type="ORF">STAS_22797</name>
</gene>
<dbReference type="AlphaFoldDB" id="A0A5A7QGM7"/>